<gene>
    <name evidence="1" type="ORF">D8M05_12825</name>
</gene>
<accession>A0A494YWJ0</accession>
<dbReference type="AlphaFoldDB" id="A0A494YWJ0"/>
<dbReference type="Proteomes" id="UP000281813">
    <property type="component" value="Unassembled WGS sequence"/>
</dbReference>
<evidence type="ECO:0000313" key="2">
    <source>
        <dbReference type="Proteomes" id="UP000281813"/>
    </source>
</evidence>
<organism evidence="1 2">
    <name type="scientific">Oceanobacillus bengalensis</name>
    <dbReference type="NCBI Taxonomy" id="1435466"/>
    <lineage>
        <taxon>Bacteria</taxon>
        <taxon>Bacillati</taxon>
        <taxon>Bacillota</taxon>
        <taxon>Bacilli</taxon>
        <taxon>Bacillales</taxon>
        <taxon>Bacillaceae</taxon>
        <taxon>Oceanobacillus</taxon>
    </lineage>
</organism>
<name>A0A494YWJ0_9BACI</name>
<keyword evidence="2" id="KW-1185">Reference proteome</keyword>
<comment type="caution">
    <text evidence="1">The sequence shown here is derived from an EMBL/GenBank/DDBJ whole genome shotgun (WGS) entry which is preliminary data.</text>
</comment>
<proteinExistence type="predicted"/>
<evidence type="ECO:0000313" key="1">
    <source>
        <dbReference type="EMBL" id="RKQ14512.1"/>
    </source>
</evidence>
<protein>
    <recommendedName>
        <fullName evidence="3">DUF3993 domain-containing protein</fullName>
    </recommendedName>
</protein>
<reference evidence="1 2" key="1">
    <citation type="journal article" date="2015" name="Antonie Van Leeuwenhoek">
        <title>Oceanobacillus bengalensis sp. nov., a bacterium isolated from seawater of the Bay of Bengal.</title>
        <authorList>
            <person name="Yongchang O."/>
            <person name="Xiang W."/>
            <person name="Wang G."/>
        </authorList>
    </citation>
    <scope>NUCLEOTIDE SEQUENCE [LARGE SCALE GENOMIC DNA]</scope>
    <source>
        <strain evidence="1 2">MCCC 1K00260</strain>
    </source>
</reference>
<evidence type="ECO:0008006" key="3">
    <source>
        <dbReference type="Google" id="ProtNLM"/>
    </source>
</evidence>
<sequence length="179" mass="20604">MGKIVSLLGVLGVGILLTVLIMSNDNQFVSAKNHGQVNSNLEKTQTIQLSQSYDVTHEEVVKLTNQFMNILVQEIDTNYKALYVKNVDELLTAFEEVTTREVAAPYVDFYYTEEADGMYILPTETPPWFVEENEYEIQRITDNKVKVIQHNQTVMDGKYTIELELTYKNNWKITKVTLI</sequence>
<dbReference type="EMBL" id="RBZO01000020">
    <property type="protein sequence ID" value="RKQ14512.1"/>
    <property type="molecule type" value="Genomic_DNA"/>
</dbReference>
<dbReference type="RefSeq" id="WP_121132417.1">
    <property type="nucleotide sequence ID" value="NZ_JBHUFK010000038.1"/>
</dbReference>
<dbReference type="OrthoDB" id="2880030at2"/>